<dbReference type="NCBIfam" id="TIGR04123">
    <property type="entry name" value="P_estr_lig_assc"/>
    <property type="match status" value="1"/>
</dbReference>
<dbReference type="InterPro" id="IPR024173">
    <property type="entry name" value="Pesterase_MJ0037-like"/>
</dbReference>
<dbReference type="PANTHER" id="PTHR39323:SF1">
    <property type="entry name" value="BLR1149 PROTEIN"/>
    <property type="match status" value="1"/>
</dbReference>
<dbReference type="EMBL" id="CP118246">
    <property type="protein sequence ID" value="WDR02619.1"/>
    <property type="molecule type" value="Genomic_DNA"/>
</dbReference>
<keyword evidence="1" id="KW-0378">Hydrolase</keyword>
<reference evidence="1 2" key="1">
    <citation type="submission" date="2023-02" db="EMBL/GenBank/DDBJ databases">
        <title>Devosia algicola sp. nov., isolated from the phycosphere of marine algae.</title>
        <authorList>
            <person name="Kim J.M."/>
            <person name="Lee J.K."/>
            <person name="Choi B.J."/>
            <person name="Bayburt H."/>
            <person name="Jeon C.O."/>
        </authorList>
    </citation>
    <scope>NUCLEOTIDE SEQUENCE [LARGE SCALE GENOMIC DNA]</scope>
    <source>
        <strain evidence="1 2">G20-9</strain>
    </source>
</reference>
<name>A0ABY7YNK1_9HYPH</name>
<dbReference type="InterPro" id="IPR026336">
    <property type="entry name" value="PdeM-like"/>
</dbReference>
<dbReference type="SUPFAM" id="SSF56300">
    <property type="entry name" value="Metallo-dependent phosphatases"/>
    <property type="match status" value="1"/>
</dbReference>
<keyword evidence="1" id="KW-0436">Ligase</keyword>
<evidence type="ECO:0000313" key="2">
    <source>
        <dbReference type="Proteomes" id="UP001220530"/>
    </source>
</evidence>
<protein>
    <submittedName>
        <fullName evidence="1">Ligase-associated DNA damage response endonuclease PdeM</fullName>
        <ecNumber evidence="1">3.1.-.-</ecNumber>
    </submittedName>
</protein>
<dbReference type="InterPro" id="IPR029052">
    <property type="entry name" value="Metallo-depent_PP-like"/>
</dbReference>
<dbReference type="EC" id="3.1.-.-" evidence="1"/>
<dbReference type="PANTHER" id="PTHR39323">
    <property type="entry name" value="BLR1149 PROTEIN"/>
    <property type="match status" value="1"/>
</dbReference>
<sequence length="226" mass="24871">MREDTQLLHFAGHVFEPLASGALYWRAENALLVADLHLEKMSSFARQGQLLPPYDTGLTLKRLDSDLTATGARSLIALGDSFHRDYGPQSLSHQDRTTIAQMCARADWFWLSGNHDPAPHALGGQCMAQLERGGLVLTHEPRRGTPGLMAGHLHPAAHIYINGRAIRRPCFVNDGQLLILPAYGASTGNLNILDRAFADLLDFSSLAITMLGRDRLYPVSPRRLIA</sequence>
<organism evidence="1 2">
    <name type="scientific">Devosia algicola</name>
    <dbReference type="NCBI Taxonomy" id="3026418"/>
    <lineage>
        <taxon>Bacteria</taxon>
        <taxon>Pseudomonadati</taxon>
        <taxon>Pseudomonadota</taxon>
        <taxon>Alphaproteobacteria</taxon>
        <taxon>Hyphomicrobiales</taxon>
        <taxon>Devosiaceae</taxon>
        <taxon>Devosia</taxon>
    </lineage>
</organism>
<proteinExistence type="predicted"/>
<dbReference type="RefSeq" id="WP_282219021.1">
    <property type="nucleotide sequence ID" value="NZ_CP118246.1"/>
</dbReference>
<evidence type="ECO:0000313" key="1">
    <source>
        <dbReference type="EMBL" id="WDR02619.1"/>
    </source>
</evidence>
<keyword evidence="1" id="KW-0540">Nuclease</keyword>
<keyword evidence="1" id="KW-0255">Endonuclease</keyword>
<dbReference type="PIRSF" id="PIRSF000887">
    <property type="entry name" value="Pesterase_MJ0037"/>
    <property type="match status" value="1"/>
</dbReference>
<accession>A0ABY7YNK1</accession>
<dbReference type="Proteomes" id="UP001220530">
    <property type="component" value="Chromosome"/>
</dbReference>
<dbReference type="GO" id="GO:0004519">
    <property type="term" value="F:endonuclease activity"/>
    <property type="evidence" value="ECO:0007669"/>
    <property type="project" value="UniProtKB-KW"/>
</dbReference>
<gene>
    <name evidence="1" type="primary">pdeM</name>
    <name evidence="1" type="ORF">PSQ19_18910</name>
</gene>
<dbReference type="GO" id="GO:0016787">
    <property type="term" value="F:hydrolase activity"/>
    <property type="evidence" value="ECO:0007669"/>
    <property type="project" value="UniProtKB-KW"/>
</dbReference>
<dbReference type="GO" id="GO:0016874">
    <property type="term" value="F:ligase activity"/>
    <property type="evidence" value="ECO:0007669"/>
    <property type="project" value="UniProtKB-KW"/>
</dbReference>
<keyword evidence="2" id="KW-1185">Reference proteome</keyword>